<reference evidence="1 2" key="1">
    <citation type="journal article" date="2018" name="Front. Plant Sci.">
        <title>Red Clover (Trifolium pratense) and Zigzag Clover (T. medium) - A Picture of Genomic Similarities and Differences.</title>
        <authorList>
            <person name="Dluhosova J."/>
            <person name="Istvanek J."/>
            <person name="Nedelnik J."/>
            <person name="Repkova J."/>
        </authorList>
    </citation>
    <scope>NUCLEOTIDE SEQUENCE [LARGE SCALE GENOMIC DNA]</scope>
    <source>
        <strain evidence="2">cv. 10/8</strain>
        <tissue evidence="1">Leaf</tissue>
    </source>
</reference>
<organism evidence="1 2">
    <name type="scientific">Trifolium medium</name>
    <dbReference type="NCBI Taxonomy" id="97028"/>
    <lineage>
        <taxon>Eukaryota</taxon>
        <taxon>Viridiplantae</taxon>
        <taxon>Streptophyta</taxon>
        <taxon>Embryophyta</taxon>
        <taxon>Tracheophyta</taxon>
        <taxon>Spermatophyta</taxon>
        <taxon>Magnoliopsida</taxon>
        <taxon>eudicotyledons</taxon>
        <taxon>Gunneridae</taxon>
        <taxon>Pentapetalae</taxon>
        <taxon>rosids</taxon>
        <taxon>fabids</taxon>
        <taxon>Fabales</taxon>
        <taxon>Fabaceae</taxon>
        <taxon>Papilionoideae</taxon>
        <taxon>50 kb inversion clade</taxon>
        <taxon>NPAAA clade</taxon>
        <taxon>Hologalegina</taxon>
        <taxon>IRL clade</taxon>
        <taxon>Trifolieae</taxon>
        <taxon>Trifolium</taxon>
    </lineage>
</organism>
<accession>A0A392QVN9</accession>
<dbReference type="EMBL" id="LXQA010163472">
    <property type="protein sequence ID" value="MCI28087.1"/>
    <property type="molecule type" value="Genomic_DNA"/>
</dbReference>
<sequence length="40" mass="4284">MGEAAKLGNKVVRDHGSDADIVIQDKVSKPSSMPVKIHQP</sequence>
<evidence type="ECO:0000313" key="2">
    <source>
        <dbReference type="Proteomes" id="UP000265520"/>
    </source>
</evidence>
<keyword evidence="2" id="KW-1185">Reference proteome</keyword>
<evidence type="ECO:0000313" key="1">
    <source>
        <dbReference type="EMBL" id="MCI28087.1"/>
    </source>
</evidence>
<dbReference type="AlphaFoldDB" id="A0A392QVN9"/>
<comment type="caution">
    <text evidence="1">The sequence shown here is derived from an EMBL/GenBank/DDBJ whole genome shotgun (WGS) entry which is preliminary data.</text>
</comment>
<feature type="non-terminal residue" evidence="1">
    <location>
        <position position="40"/>
    </location>
</feature>
<dbReference type="Proteomes" id="UP000265520">
    <property type="component" value="Unassembled WGS sequence"/>
</dbReference>
<name>A0A392QVN9_9FABA</name>
<proteinExistence type="predicted"/>
<protein>
    <submittedName>
        <fullName evidence="1">Myb family transcription factor</fullName>
    </submittedName>
</protein>